<sequence length="150" mass="16256">MAEQRPPSGRRAAGELEGSVLAVLWAAPGPLTAAQVNERLPGRLAYTTVVTIMSRLHEKGTLRRERVGRSYAYAPVRDEAAHTARQMHSLLQRGSDREAVLARFVSDLTDEDEELVQRLLAGHPALPSSALPSSALPPSAVPSSAEREDR</sequence>
<evidence type="ECO:0000256" key="5">
    <source>
        <dbReference type="SAM" id="MobiDB-lite"/>
    </source>
</evidence>
<evidence type="ECO:0000313" key="7">
    <source>
        <dbReference type="Proteomes" id="UP000540506"/>
    </source>
</evidence>
<feature type="compositionally biased region" description="Low complexity" evidence="5">
    <location>
        <begin position="126"/>
        <end position="144"/>
    </location>
</feature>
<evidence type="ECO:0000256" key="2">
    <source>
        <dbReference type="ARBA" id="ARBA00023015"/>
    </source>
</evidence>
<keyword evidence="3" id="KW-0238">DNA-binding</keyword>
<comment type="caution">
    <text evidence="6">The sequence shown here is derived from an EMBL/GenBank/DDBJ whole genome shotgun (WGS) entry which is preliminary data.</text>
</comment>
<evidence type="ECO:0000313" key="6">
    <source>
        <dbReference type="EMBL" id="MBB4927754.1"/>
    </source>
</evidence>
<evidence type="ECO:0000256" key="4">
    <source>
        <dbReference type="ARBA" id="ARBA00023163"/>
    </source>
</evidence>
<dbReference type="Pfam" id="PF03965">
    <property type="entry name" value="Penicillinase_R"/>
    <property type="match status" value="1"/>
</dbReference>
<dbReference type="GO" id="GO:0045892">
    <property type="term" value="P:negative regulation of DNA-templated transcription"/>
    <property type="evidence" value="ECO:0007669"/>
    <property type="project" value="InterPro"/>
</dbReference>
<dbReference type="EMBL" id="JACHJV010000002">
    <property type="protein sequence ID" value="MBB4927754.1"/>
    <property type="molecule type" value="Genomic_DNA"/>
</dbReference>
<dbReference type="Gene3D" id="1.10.10.10">
    <property type="entry name" value="Winged helix-like DNA-binding domain superfamily/Winged helix DNA-binding domain"/>
    <property type="match status" value="1"/>
</dbReference>
<feature type="region of interest" description="Disordered" evidence="5">
    <location>
        <begin position="126"/>
        <end position="150"/>
    </location>
</feature>
<comment type="similarity">
    <text evidence="1">Belongs to the BlaI transcriptional regulatory family.</text>
</comment>
<proteinExistence type="inferred from homology"/>
<dbReference type="Proteomes" id="UP000540506">
    <property type="component" value="Unassembled WGS sequence"/>
</dbReference>
<evidence type="ECO:0000256" key="3">
    <source>
        <dbReference type="ARBA" id="ARBA00023125"/>
    </source>
</evidence>
<evidence type="ECO:0000256" key="1">
    <source>
        <dbReference type="ARBA" id="ARBA00011046"/>
    </source>
</evidence>
<dbReference type="RefSeq" id="WP_184944396.1">
    <property type="nucleotide sequence ID" value="NZ_JACHJV010000002.1"/>
</dbReference>
<dbReference type="InterPro" id="IPR005650">
    <property type="entry name" value="BlaI_family"/>
</dbReference>
<dbReference type="AlphaFoldDB" id="A0A7W7R9E7"/>
<dbReference type="InterPro" id="IPR036390">
    <property type="entry name" value="WH_DNA-bd_sf"/>
</dbReference>
<accession>A0A7W7R9E7</accession>
<dbReference type="SUPFAM" id="SSF46785">
    <property type="entry name" value="Winged helix' DNA-binding domain"/>
    <property type="match status" value="1"/>
</dbReference>
<keyword evidence="2" id="KW-0805">Transcription regulation</keyword>
<keyword evidence="4" id="KW-0804">Transcription</keyword>
<keyword evidence="7" id="KW-1185">Reference proteome</keyword>
<dbReference type="GO" id="GO:0003677">
    <property type="term" value="F:DNA binding"/>
    <property type="evidence" value="ECO:0007669"/>
    <property type="project" value="UniProtKB-KW"/>
</dbReference>
<gene>
    <name evidence="6" type="ORF">FHR34_006849</name>
</gene>
<protein>
    <submittedName>
        <fullName evidence="6">Putative transcriptional regulator</fullName>
    </submittedName>
</protein>
<organism evidence="6 7">
    <name type="scientific">Kitasatospora kifunensis</name>
    <name type="common">Streptomyces kifunensis</name>
    <dbReference type="NCBI Taxonomy" id="58351"/>
    <lineage>
        <taxon>Bacteria</taxon>
        <taxon>Bacillati</taxon>
        <taxon>Actinomycetota</taxon>
        <taxon>Actinomycetes</taxon>
        <taxon>Kitasatosporales</taxon>
        <taxon>Streptomycetaceae</taxon>
        <taxon>Kitasatospora</taxon>
    </lineage>
</organism>
<name>A0A7W7R9E7_KITKI</name>
<reference evidence="6 7" key="1">
    <citation type="submission" date="2020-08" db="EMBL/GenBank/DDBJ databases">
        <title>Sequencing the genomes of 1000 actinobacteria strains.</title>
        <authorList>
            <person name="Klenk H.-P."/>
        </authorList>
    </citation>
    <scope>NUCLEOTIDE SEQUENCE [LARGE SCALE GENOMIC DNA]</scope>
    <source>
        <strain evidence="6 7">DSM 41654</strain>
    </source>
</reference>
<dbReference type="InterPro" id="IPR036388">
    <property type="entry name" value="WH-like_DNA-bd_sf"/>
</dbReference>